<reference evidence="2" key="2">
    <citation type="submission" date="2011-01" db="EMBL/GenBank/DDBJ databases">
        <title>The complete genome of Nitratifractor salsuginis DSM 16511.</title>
        <authorList>
            <consortium name="US DOE Joint Genome Institute (JGI-PGF)"/>
            <person name="Lucas S."/>
            <person name="Copeland A."/>
            <person name="Lapidus A."/>
            <person name="Bruce D."/>
            <person name="Goodwin L."/>
            <person name="Pitluck S."/>
            <person name="Kyrpides N."/>
            <person name="Mavromatis K."/>
            <person name="Ivanova N."/>
            <person name="Mikhailova N."/>
            <person name="Zeytun A."/>
            <person name="Detter J.C."/>
            <person name="Tapia R."/>
            <person name="Han C."/>
            <person name="Land M."/>
            <person name="Hauser L."/>
            <person name="Markowitz V."/>
            <person name="Cheng J.-F."/>
            <person name="Hugenholtz P."/>
            <person name="Woyke T."/>
            <person name="Wu D."/>
            <person name="Tindall B."/>
            <person name="Schuetze A."/>
            <person name="Brambilla E."/>
            <person name="Klenk H.-P."/>
            <person name="Eisen J.A."/>
        </authorList>
    </citation>
    <scope>NUCLEOTIDE SEQUENCE [LARGE SCALE GENOMIC DNA]</scope>
    <source>
        <strain evidence="2">DSM 16511 / JCM 12458 / E9I37-1</strain>
    </source>
</reference>
<evidence type="ECO:0000313" key="2">
    <source>
        <dbReference type="Proteomes" id="UP000008633"/>
    </source>
</evidence>
<protein>
    <submittedName>
        <fullName evidence="1">Uncharacterized protein</fullName>
    </submittedName>
</protein>
<name>E6WXN7_NITSE</name>
<proteinExistence type="predicted"/>
<keyword evidence="2" id="KW-1185">Reference proteome</keyword>
<dbReference type="Proteomes" id="UP000008633">
    <property type="component" value="Chromosome"/>
</dbReference>
<organism evidence="1 2">
    <name type="scientific">Nitratifractor salsuginis (strain DSM 16511 / JCM 12458 / E9I37-1)</name>
    <dbReference type="NCBI Taxonomy" id="749222"/>
    <lineage>
        <taxon>Bacteria</taxon>
        <taxon>Pseudomonadati</taxon>
        <taxon>Campylobacterota</taxon>
        <taxon>Epsilonproteobacteria</taxon>
        <taxon>Campylobacterales</taxon>
        <taxon>Sulfurovaceae</taxon>
        <taxon>Nitratifractor</taxon>
    </lineage>
</organism>
<gene>
    <name evidence="1" type="ordered locus">Nitsa_1036</name>
</gene>
<sequence>MREKESVNSFEPRHLRQANQELRQLEHEIFAPTESRESSPKIEAKAPGFLRRWWRMLFGGA</sequence>
<evidence type="ECO:0000313" key="1">
    <source>
        <dbReference type="EMBL" id="ADV46294.1"/>
    </source>
</evidence>
<dbReference type="STRING" id="749222.Nitsa_1036"/>
<dbReference type="KEGG" id="nsa:Nitsa_1036"/>
<dbReference type="AlphaFoldDB" id="E6WXN7"/>
<dbReference type="HOGENOM" id="CLU_2918009_0_0_7"/>
<accession>E6WXN7</accession>
<dbReference type="RefSeq" id="WP_013553987.1">
    <property type="nucleotide sequence ID" value="NC_014935.1"/>
</dbReference>
<reference evidence="1 2" key="1">
    <citation type="journal article" date="2011" name="Stand. Genomic Sci.">
        <title>Complete genome sequence of Nitratifractor salsuginis type strain (E9I37-1).</title>
        <authorList>
            <person name="Anderson I."/>
            <person name="Sikorski J."/>
            <person name="Zeytun A."/>
            <person name="Nolan M."/>
            <person name="Lapidus A."/>
            <person name="Lucas S."/>
            <person name="Hammon N."/>
            <person name="Deshpande S."/>
            <person name="Cheng J.F."/>
            <person name="Tapia R."/>
            <person name="Han C."/>
            <person name="Goodwin L."/>
            <person name="Pitluck S."/>
            <person name="Liolios K."/>
            <person name="Pagani I."/>
            <person name="Ivanova N."/>
            <person name="Huntemann M."/>
            <person name="Mavromatis K."/>
            <person name="Ovchinikova G."/>
            <person name="Pati A."/>
            <person name="Chen A."/>
            <person name="Palaniappan K."/>
            <person name="Land M."/>
            <person name="Hauser L."/>
            <person name="Brambilla E.M."/>
            <person name="Ngatchou-Djao O.D."/>
            <person name="Rohde M."/>
            <person name="Tindall B.J."/>
            <person name="Goker M."/>
            <person name="Detter J.C."/>
            <person name="Woyke T."/>
            <person name="Bristow J."/>
            <person name="Eisen J.A."/>
            <person name="Markowitz V."/>
            <person name="Hugenholtz P."/>
            <person name="Klenk H.P."/>
            <person name="Kyrpides N.C."/>
        </authorList>
    </citation>
    <scope>NUCLEOTIDE SEQUENCE [LARGE SCALE GENOMIC DNA]</scope>
    <source>
        <strain evidence="2">DSM 16511 / JCM 12458 / E9I37-1</strain>
    </source>
</reference>
<dbReference type="EMBL" id="CP002452">
    <property type="protein sequence ID" value="ADV46294.1"/>
    <property type="molecule type" value="Genomic_DNA"/>
</dbReference>